<feature type="domain" description="DUF4833" evidence="2">
    <location>
        <begin position="66"/>
        <end position="141"/>
    </location>
</feature>
<dbReference type="InterPro" id="IPR032269">
    <property type="entry name" value="DUF4833"/>
</dbReference>
<evidence type="ECO:0000313" key="3">
    <source>
        <dbReference type="EMBL" id="KAF4691422.1"/>
    </source>
</evidence>
<evidence type="ECO:0000256" key="1">
    <source>
        <dbReference type="SAM" id="MobiDB-lite"/>
    </source>
</evidence>
<name>A0A7J6P5W7_PEROL</name>
<proteinExistence type="predicted"/>
<dbReference type="Proteomes" id="UP000541610">
    <property type="component" value="Unassembled WGS sequence"/>
</dbReference>
<reference evidence="3 4" key="1">
    <citation type="submission" date="2020-04" db="EMBL/GenBank/DDBJ databases">
        <title>Perkinsus olseni comparative genomics.</title>
        <authorList>
            <person name="Bogema D.R."/>
        </authorList>
    </citation>
    <scope>NUCLEOTIDE SEQUENCE [LARGE SCALE GENOMIC DNA]</scope>
    <source>
        <strain evidence="3">00978-12</strain>
    </source>
</reference>
<dbReference type="OrthoDB" id="77762at2759"/>
<organism evidence="3 4">
    <name type="scientific">Perkinsus olseni</name>
    <name type="common">Perkinsus atlanticus</name>
    <dbReference type="NCBI Taxonomy" id="32597"/>
    <lineage>
        <taxon>Eukaryota</taxon>
        <taxon>Sar</taxon>
        <taxon>Alveolata</taxon>
        <taxon>Perkinsozoa</taxon>
        <taxon>Perkinsea</taxon>
        <taxon>Perkinsida</taxon>
        <taxon>Perkinsidae</taxon>
        <taxon>Perkinsus</taxon>
    </lineage>
</organism>
<comment type="caution">
    <text evidence="3">The sequence shown here is derived from an EMBL/GenBank/DDBJ whole genome shotgun (WGS) entry which is preliminary data.</text>
</comment>
<accession>A0A7J6P5W7</accession>
<feature type="region of interest" description="Disordered" evidence="1">
    <location>
        <begin position="1"/>
        <end position="25"/>
    </location>
</feature>
<protein>
    <recommendedName>
        <fullName evidence="2">DUF4833 domain-containing protein</fullName>
    </recommendedName>
</protein>
<dbReference type="AlphaFoldDB" id="A0A7J6P5W7"/>
<dbReference type="Pfam" id="PF16117">
    <property type="entry name" value="DUF4833"/>
    <property type="match status" value="1"/>
</dbReference>
<gene>
    <name evidence="3" type="ORF">FOZ60_015568</name>
</gene>
<dbReference type="EMBL" id="JABANP010000079">
    <property type="protein sequence ID" value="KAF4691422.1"/>
    <property type="molecule type" value="Genomic_DNA"/>
</dbReference>
<evidence type="ECO:0000313" key="4">
    <source>
        <dbReference type="Proteomes" id="UP000541610"/>
    </source>
</evidence>
<evidence type="ECO:0000259" key="2">
    <source>
        <dbReference type="Pfam" id="PF16117"/>
    </source>
</evidence>
<sequence length="148" mass="16640">MVSPQVRSLGDYDPSNPVGPFNHIPAADQRGSPLLLEKNSVRLLFKRMDRADEALRSTGENHLGTDDDTFLLTLHAVKSLPLTVIKGTDGRYRATAFKHGKQLAIYRIYVYAQEHKWNPIPTVKYVNIHGIDPDTGEEVIEQMDPSMI</sequence>